<evidence type="ECO:0000256" key="2">
    <source>
        <dbReference type="ARBA" id="ARBA00022692"/>
    </source>
</evidence>
<reference evidence="6 7" key="1">
    <citation type="submission" date="2017-06" db="EMBL/GenBank/DDBJ databases">
        <title>Genome sequencing of cyanobaciteial culture collection at National Institute for Environmental Studies (NIES).</title>
        <authorList>
            <person name="Hirose Y."/>
            <person name="Shimura Y."/>
            <person name="Fujisawa T."/>
            <person name="Nakamura Y."/>
            <person name="Kawachi M."/>
        </authorList>
    </citation>
    <scope>NUCLEOTIDE SEQUENCE [LARGE SCALE GENOMIC DNA]</scope>
    <source>
        <strain evidence="6 7">NIES-267</strain>
    </source>
</reference>
<evidence type="ECO:0000256" key="3">
    <source>
        <dbReference type="ARBA" id="ARBA00022989"/>
    </source>
</evidence>
<feature type="transmembrane region" description="Helical" evidence="5">
    <location>
        <begin position="122"/>
        <end position="142"/>
    </location>
</feature>
<keyword evidence="7" id="KW-1185">Reference proteome</keyword>
<accession>A0A1Z4LUK7</accession>
<dbReference type="OrthoDB" id="9763654at2"/>
<dbReference type="Proteomes" id="UP000218418">
    <property type="component" value="Chromosome"/>
</dbReference>
<protein>
    <recommendedName>
        <fullName evidence="5">UPF0182 protein NIES267_44340</fullName>
    </recommendedName>
</protein>
<dbReference type="GO" id="GO:0005886">
    <property type="term" value="C:plasma membrane"/>
    <property type="evidence" value="ECO:0007669"/>
    <property type="project" value="UniProtKB-SubCell"/>
</dbReference>
<dbReference type="InterPro" id="IPR005372">
    <property type="entry name" value="UPF0182"/>
</dbReference>
<comment type="subcellular location">
    <subcellularLocation>
        <location evidence="5">Cell membrane</location>
        <topology evidence="5">Multi-pass membrane protein</topology>
    </subcellularLocation>
</comment>
<dbReference type="PANTHER" id="PTHR39344">
    <property type="entry name" value="UPF0182 PROTEIN SLL1060"/>
    <property type="match status" value="1"/>
</dbReference>
<keyword evidence="2 5" id="KW-0812">Transmembrane</keyword>
<gene>
    <name evidence="6" type="ORF">NIES267_44340</name>
</gene>
<evidence type="ECO:0000313" key="6">
    <source>
        <dbReference type="EMBL" id="BAY84936.1"/>
    </source>
</evidence>
<name>A0A1Z4LUK7_9CYAN</name>
<feature type="transmembrane region" description="Helical" evidence="5">
    <location>
        <begin position="382"/>
        <end position="405"/>
    </location>
</feature>
<keyword evidence="4 5" id="KW-0472">Membrane</keyword>
<sequence length="999" mass="114916">MQIVSIVAKKNYRIIPILLGLWLVIDLFSHLGAEILWFDKVGYLSEFILRLVTQFGLWAITFLTSVCFLLGNLTIANKYQHPKAGYAKQELSRKEKRTFFPSPTFAKAPTTPKYVYGFKLRWLLPTVVALSVLVGTIVIFYSQQALNIWYPEINLPSEALKFPFWLQLILNIFGLRQFVISILQLAVLIAVTAALIVNYQFWLRAFSLLISLLLAFLVSARWINVLEYFSATSFNIKEPLFSRDISFYVFSLPIWELLQFWLLGLFLLGIAAVALVYLRSANSLSEGKFPGFTVQQRLHLDALGCLTMSAIALRYWLLRYQLLYSELGVNYGASYTDVKVLLPIYTGLSILAIGIAAYLALRTLDLSQRRNQSLKRAPYPRQLVYVSLFFLVFATVAVSVLPTVVQKLVVQPNEITRERPYIERTIELTRDAFNLDSIDATTFNPQNNLTATQLEENDLTIGNIRLWDARPLLQSNRQLQQIRPYYKFPDADIDRYTLKRSLKSEATFRQQTIIAARELDYNDVPDAAKTWVNKHLVYTHGYGFTLSPVNQVAPGGLPYYYIKDIGVENSENQGSLSISNPEIRASIPVANPRIYFGEIANTYVMTGTKTQEFDYPSGNANQFNVYDGTGGISIKPLWRRLLFSEYLKDWQMLLTRNFTPETKVIFRRNIKQRIQTIAPFLRFDSDPYLVAADGKGTTLDDKPTYLYWIIDAYTTSDRYPYSDPGENKFNYIRNSVKVVVDAYNGDVSFYIADPTDPIIDSLGRIFPSMFKPLSELPPTLRTHIRYPLDYFSIQSERLLAYHMTDPQVFYNREDLWQIPTEIYGTEQQQVKPYYLITKLPKAEKEEFILLLPFTPTQRRNLIAWLAARSDGRQYGKLLLYEFPKQELVYGIQQIEALINQKPEISEQITLWNREGSRVIQGNLLVIPVEESLLYVEPIYLEAEENSLPTLVRVVVAYDNEIVMEENLEAALETIFDTDEIRTRVLIPEEPSQQPVPVPQ</sequence>
<dbReference type="GO" id="GO:0005576">
    <property type="term" value="C:extracellular region"/>
    <property type="evidence" value="ECO:0007669"/>
    <property type="project" value="TreeGrafter"/>
</dbReference>
<dbReference type="Pfam" id="PF03699">
    <property type="entry name" value="UPF0182"/>
    <property type="match status" value="1"/>
</dbReference>
<dbReference type="EMBL" id="AP018227">
    <property type="protein sequence ID" value="BAY84936.1"/>
    <property type="molecule type" value="Genomic_DNA"/>
</dbReference>
<evidence type="ECO:0000256" key="4">
    <source>
        <dbReference type="ARBA" id="ARBA00023136"/>
    </source>
</evidence>
<feature type="transmembrane region" description="Helical" evidence="5">
    <location>
        <begin position="162"/>
        <end position="189"/>
    </location>
</feature>
<evidence type="ECO:0000256" key="5">
    <source>
        <dbReference type="HAMAP-Rule" id="MF_01600"/>
    </source>
</evidence>
<dbReference type="NCBIfam" id="NF002707">
    <property type="entry name" value="PRK02509.1"/>
    <property type="match status" value="1"/>
</dbReference>
<feature type="transmembrane region" description="Helical" evidence="5">
    <location>
        <begin position="201"/>
        <end position="223"/>
    </location>
</feature>
<feature type="transmembrane region" description="Helical" evidence="5">
    <location>
        <begin position="51"/>
        <end position="73"/>
    </location>
</feature>
<comment type="similarity">
    <text evidence="5">Belongs to the UPF0182 family.</text>
</comment>
<organism evidence="6 7">
    <name type="scientific">Calothrix parasitica NIES-267</name>
    <dbReference type="NCBI Taxonomy" id="1973488"/>
    <lineage>
        <taxon>Bacteria</taxon>
        <taxon>Bacillati</taxon>
        <taxon>Cyanobacteriota</taxon>
        <taxon>Cyanophyceae</taxon>
        <taxon>Nostocales</taxon>
        <taxon>Calotrichaceae</taxon>
        <taxon>Calothrix</taxon>
    </lineage>
</organism>
<keyword evidence="1 5" id="KW-1003">Cell membrane</keyword>
<feature type="transmembrane region" description="Helical" evidence="5">
    <location>
        <begin position="12"/>
        <end position="31"/>
    </location>
</feature>
<evidence type="ECO:0000256" key="1">
    <source>
        <dbReference type="ARBA" id="ARBA00022475"/>
    </source>
</evidence>
<proteinExistence type="inferred from homology"/>
<evidence type="ECO:0000313" key="7">
    <source>
        <dbReference type="Proteomes" id="UP000218418"/>
    </source>
</evidence>
<keyword evidence="3 5" id="KW-1133">Transmembrane helix</keyword>
<dbReference type="HAMAP" id="MF_01600">
    <property type="entry name" value="UPF0182"/>
    <property type="match status" value="1"/>
</dbReference>
<dbReference type="PANTHER" id="PTHR39344:SF1">
    <property type="entry name" value="UPF0182 PROTEIN SLL1060"/>
    <property type="match status" value="1"/>
</dbReference>
<dbReference type="AlphaFoldDB" id="A0A1Z4LUK7"/>
<feature type="transmembrane region" description="Helical" evidence="5">
    <location>
        <begin position="340"/>
        <end position="361"/>
    </location>
</feature>
<feature type="transmembrane region" description="Helical" evidence="5">
    <location>
        <begin position="258"/>
        <end position="278"/>
    </location>
</feature>
<feature type="transmembrane region" description="Helical" evidence="5">
    <location>
        <begin position="298"/>
        <end position="317"/>
    </location>
</feature>